<protein>
    <submittedName>
        <fullName evidence="1">Uncharacterized protein</fullName>
    </submittedName>
</protein>
<evidence type="ECO:0000313" key="2">
    <source>
        <dbReference type="Proteomes" id="UP000076482"/>
    </source>
</evidence>
<sequence length="37" mass="4332">MDEEKVLQELEFIGVSETIIYGDNDYIASYLKNKYTV</sequence>
<dbReference type="AlphaFoldDB" id="A0A164N8L5"/>
<dbReference type="PATRIC" id="fig|1396.535.peg.3708"/>
<organism evidence="1 2">
    <name type="scientific">Bacillus cereus</name>
    <dbReference type="NCBI Taxonomy" id="1396"/>
    <lineage>
        <taxon>Bacteria</taxon>
        <taxon>Bacillati</taxon>
        <taxon>Bacillota</taxon>
        <taxon>Bacilli</taxon>
        <taxon>Bacillales</taxon>
        <taxon>Bacillaceae</taxon>
        <taxon>Bacillus</taxon>
        <taxon>Bacillus cereus group</taxon>
    </lineage>
</organism>
<proteinExistence type="predicted"/>
<dbReference type="EMBL" id="LJKE01000060">
    <property type="protein sequence ID" value="KZD62901.1"/>
    <property type="molecule type" value="Genomic_DNA"/>
</dbReference>
<evidence type="ECO:0000313" key="1">
    <source>
        <dbReference type="EMBL" id="KZD62901.1"/>
    </source>
</evidence>
<reference evidence="1 2" key="1">
    <citation type="submission" date="2015-09" db="EMBL/GenBank/DDBJ databases">
        <title>Bacillus cereus food isolates.</title>
        <authorList>
            <person name="Boekhorst J."/>
        </authorList>
    </citation>
    <scope>NUCLEOTIDE SEQUENCE [LARGE SCALE GENOMIC DNA]</scope>
    <source>
        <strain evidence="1 2">B4088</strain>
    </source>
</reference>
<name>A0A164N8L5_BACCE</name>
<comment type="caution">
    <text evidence="1">The sequence shown here is derived from an EMBL/GenBank/DDBJ whole genome shotgun (WGS) entry which is preliminary data.</text>
</comment>
<gene>
    <name evidence="1" type="ORF">B4088_3510</name>
</gene>
<dbReference type="Proteomes" id="UP000076482">
    <property type="component" value="Unassembled WGS sequence"/>
</dbReference>
<accession>A0A164N8L5</accession>